<keyword evidence="3" id="KW-1003">Cell membrane</keyword>
<dbReference type="PANTHER" id="PTHR43005:SF2">
    <property type="entry name" value="INTEGRAL MEMBRANE SUGAR TRANSPORT PROTEIN"/>
    <property type="match status" value="1"/>
</dbReference>
<feature type="transmembrane region" description="Helical" evidence="7">
    <location>
        <begin position="294"/>
        <end position="319"/>
    </location>
</feature>
<dbReference type="InterPro" id="IPR035906">
    <property type="entry name" value="MetI-like_sf"/>
</dbReference>
<comment type="similarity">
    <text evidence="7">Belongs to the binding-protein-dependent transport system permease family.</text>
</comment>
<keyword evidence="5 7" id="KW-1133">Transmembrane helix</keyword>
<dbReference type="Pfam" id="PF00528">
    <property type="entry name" value="BPD_transp_1"/>
    <property type="match status" value="1"/>
</dbReference>
<dbReference type="Proteomes" id="UP001183420">
    <property type="component" value="Unassembled WGS sequence"/>
</dbReference>
<proteinExistence type="inferred from homology"/>
<dbReference type="EMBL" id="JAVREM010000109">
    <property type="protein sequence ID" value="MDT0323434.1"/>
    <property type="molecule type" value="Genomic_DNA"/>
</dbReference>
<sequence length="330" mass="35778">MSDTATPATSSPPARPSGARDRAPALPPPAGRPTRARAWATRAPLLPALVFMIVVTQLPFVATLVISLFEWNALFPDDRGFTGLDNYDTVLSDSDLRSSVTTTALLTATVVLVSLVLGLCLALLLDRRFRGRAVVRTMTIAPFLIVPIAAALLWKHVLFNPEYGLLNGLLGQFGDLFGFTAPQPDWISDMPLIAVEIALIWQWTPFMMLILLAGLQSRPVELAEAARIDGAGDWQIFRHLTLPHLRRYLELGALLGSIYIVQNFDAVFTITAGGLGTANLPYVIHQEFTQAQDYGVASAAGVLVVIGSLVLAMFALRVVSSLFREEGSRA</sequence>
<dbReference type="Gene3D" id="1.10.3720.10">
    <property type="entry name" value="MetI-like"/>
    <property type="match status" value="1"/>
</dbReference>
<evidence type="ECO:0000313" key="11">
    <source>
        <dbReference type="Proteomes" id="UP001183420"/>
    </source>
</evidence>
<feature type="domain" description="ABC transmembrane type-1" evidence="9">
    <location>
        <begin position="100"/>
        <end position="315"/>
    </location>
</feature>
<dbReference type="SUPFAM" id="SSF161098">
    <property type="entry name" value="MetI-like"/>
    <property type="match status" value="1"/>
</dbReference>
<dbReference type="CDD" id="cd06261">
    <property type="entry name" value="TM_PBP2"/>
    <property type="match status" value="1"/>
</dbReference>
<organism evidence="10 11">
    <name type="scientific">Streptomyces millisiae</name>
    <dbReference type="NCBI Taxonomy" id="3075542"/>
    <lineage>
        <taxon>Bacteria</taxon>
        <taxon>Bacillati</taxon>
        <taxon>Actinomycetota</taxon>
        <taxon>Actinomycetes</taxon>
        <taxon>Kitasatosporales</taxon>
        <taxon>Streptomycetaceae</taxon>
        <taxon>Streptomyces</taxon>
    </lineage>
</organism>
<feature type="transmembrane region" description="Helical" evidence="7">
    <location>
        <begin position="104"/>
        <end position="125"/>
    </location>
</feature>
<keyword evidence="11" id="KW-1185">Reference proteome</keyword>
<feature type="compositionally biased region" description="Low complexity" evidence="8">
    <location>
        <begin position="1"/>
        <end position="12"/>
    </location>
</feature>
<evidence type="ECO:0000256" key="1">
    <source>
        <dbReference type="ARBA" id="ARBA00004651"/>
    </source>
</evidence>
<dbReference type="PROSITE" id="PS50928">
    <property type="entry name" value="ABC_TM1"/>
    <property type="match status" value="1"/>
</dbReference>
<evidence type="ECO:0000256" key="8">
    <source>
        <dbReference type="SAM" id="MobiDB-lite"/>
    </source>
</evidence>
<feature type="transmembrane region" description="Helical" evidence="7">
    <location>
        <begin position="137"/>
        <end position="157"/>
    </location>
</feature>
<evidence type="ECO:0000256" key="6">
    <source>
        <dbReference type="ARBA" id="ARBA00023136"/>
    </source>
</evidence>
<dbReference type="InterPro" id="IPR000515">
    <property type="entry name" value="MetI-like"/>
</dbReference>
<keyword evidence="6 7" id="KW-0472">Membrane</keyword>
<evidence type="ECO:0000313" key="10">
    <source>
        <dbReference type="EMBL" id="MDT0323434.1"/>
    </source>
</evidence>
<comment type="subcellular location">
    <subcellularLocation>
        <location evidence="1 7">Cell membrane</location>
        <topology evidence="1 7">Multi-pass membrane protein</topology>
    </subcellularLocation>
</comment>
<name>A0ABU2M0U9_9ACTN</name>
<feature type="transmembrane region" description="Helical" evidence="7">
    <location>
        <begin position="192"/>
        <end position="215"/>
    </location>
</feature>
<comment type="caution">
    <text evidence="10">The sequence shown here is derived from an EMBL/GenBank/DDBJ whole genome shotgun (WGS) entry which is preliminary data.</text>
</comment>
<evidence type="ECO:0000259" key="9">
    <source>
        <dbReference type="PROSITE" id="PS50928"/>
    </source>
</evidence>
<dbReference type="PANTHER" id="PTHR43005">
    <property type="entry name" value="BLR7065 PROTEIN"/>
    <property type="match status" value="1"/>
</dbReference>
<evidence type="ECO:0000256" key="2">
    <source>
        <dbReference type="ARBA" id="ARBA00022448"/>
    </source>
</evidence>
<evidence type="ECO:0000256" key="3">
    <source>
        <dbReference type="ARBA" id="ARBA00022475"/>
    </source>
</evidence>
<gene>
    <name evidence="10" type="ORF">RNC47_34545</name>
</gene>
<keyword evidence="2 7" id="KW-0813">Transport</keyword>
<protein>
    <submittedName>
        <fullName evidence="10">Sugar ABC transporter permease</fullName>
    </submittedName>
</protein>
<evidence type="ECO:0000256" key="4">
    <source>
        <dbReference type="ARBA" id="ARBA00022692"/>
    </source>
</evidence>
<accession>A0ABU2M0U9</accession>
<keyword evidence="4 7" id="KW-0812">Transmembrane</keyword>
<evidence type="ECO:0000256" key="7">
    <source>
        <dbReference type="RuleBase" id="RU363032"/>
    </source>
</evidence>
<dbReference type="RefSeq" id="WP_311604642.1">
    <property type="nucleotide sequence ID" value="NZ_JAVREM010000109.1"/>
</dbReference>
<reference evidence="11" key="1">
    <citation type="submission" date="2023-07" db="EMBL/GenBank/DDBJ databases">
        <title>30 novel species of actinomycetes from the DSMZ collection.</title>
        <authorList>
            <person name="Nouioui I."/>
        </authorList>
    </citation>
    <scope>NUCLEOTIDE SEQUENCE [LARGE SCALE GENOMIC DNA]</scope>
    <source>
        <strain evidence="11">DSM 44918</strain>
    </source>
</reference>
<feature type="transmembrane region" description="Helical" evidence="7">
    <location>
        <begin position="45"/>
        <end position="69"/>
    </location>
</feature>
<feature type="region of interest" description="Disordered" evidence="8">
    <location>
        <begin position="1"/>
        <end position="34"/>
    </location>
</feature>
<evidence type="ECO:0000256" key="5">
    <source>
        <dbReference type="ARBA" id="ARBA00022989"/>
    </source>
</evidence>